<dbReference type="InterPro" id="IPR003870">
    <property type="entry name" value="DUF222"/>
</dbReference>
<evidence type="ECO:0000313" key="4">
    <source>
        <dbReference type="Proteomes" id="UP000239814"/>
    </source>
</evidence>
<feature type="compositionally biased region" description="Basic residues" evidence="1">
    <location>
        <begin position="1"/>
        <end position="10"/>
    </location>
</feature>
<feature type="region of interest" description="Disordered" evidence="1">
    <location>
        <begin position="1"/>
        <end position="43"/>
    </location>
</feature>
<feature type="domain" description="DUF222" evidence="2">
    <location>
        <begin position="194"/>
        <end position="508"/>
    </location>
</feature>
<organism evidence="3 4">
    <name type="scientific">Gordonia iterans</name>
    <dbReference type="NCBI Taxonomy" id="1004901"/>
    <lineage>
        <taxon>Bacteria</taxon>
        <taxon>Bacillati</taxon>
        <taxon>Actinomycetota</taxon>
        <taxon>Actinomycetes</taxon>
        <taxon>Mycobacteriales</taxon>
        <taxon>Gordoniaceae</taxon>
        <taxon>Gordonia</taxon>
    </lineage>
</organism>
<accession>A0A2S0KBI9</accession>
<keyword evidence="3" id="KW-0378">Hydrolase</keyword>
<feature type="compositionally biased region" description="Low complexity" evidence="1">
    <location>
        <begin position="629"/>
        <end position="644"/>
    </location>
</feature>
<dbReference type="Proteomes" id="UP000239814">
    <property type="component" value="Chromosome"/>
</dbReference>
<keyword evidence="3" id="KW-0255">Endonuclease</keyword>
<dbReference type="KEGG" id="git:C6V83_00840"/>
<evidence type="ECO:0000256" key="1">
    <source>
        <dbReference type="SAM" id="MobiDB-lite"/>
    </source>
</evidence>
<feature type="region of interest" description="Disordered" evidence="1">
    <location>
        <begin position="623"/>
        <end position="657"/>
    </location>
</feature>
<evidence type="ECO:0000259" key="2">
    <source>
        <dbReference type="Pfam" id="PF02720"/>
    </source>
</evidence>
<sequence length="696" mass="74974">MKQTPRRRSAHPSTIERAQPFGGAQGGYHESFTNHETQPPSFSPVRVVGVWSRTILSHPRRRVTSDTPDERHQRFYQREQHFGEVNIVTVNGISYNDAAAEGPRDGSVTAPAGAGPADADVFDPAVLLADLSPAQLLAVQTTAEQRLSTEAAASVAAESDDALLGLLDVREQTHRRAEVFDAALYVEISTSSIHRISDRGVYRRAGHISTHQLYARGARLGEGEARRRRVTAEGIGAMGTLTGERLEPRLAATAAAVADGDAGGAHVAAVTEIMEKLPSAVTHDQRVKAEAMLADAARRLDPAAVTVVGNRILAWLDPDGTLADDHDRARRRTFNLQPQNRQLMSKVRALLTPVLRAKLEVVLHQWATTGMNNPGDPDSPRGAADQPGLDPAVLAAAAERDTRTLGQRQHDALEALCDWALALAGQPAPTRIPSQVVVTVTDEDLARQAGIGWTATGTRIPVSDLVQFAADTIPYLAVFSKATGQVLYLGRASRFATAAQRLALFARDRGCTAPACTVPFIRTQAHHPSTACRRKLRHACSGPRMPDWTDYGQTDPSTPLRTGIDRLGGACGRHNRMNGTTPGHWESTVLTFGPDAGRVGWRPVGRDTPWQSNIMFHPERLAPDPARVPAAGEPPADTGPPDTTGSREDTDGPRGNTRMLDVSALREVIAAPDATGPPGEHRTARPFRIVHGHWVA</sequence>
<keyword evidence="4" id="KW-1185">Reference proteome</keyword>
<evidence type="ECO:0000313" key="3">
    <source>
        <dbReference type="EMBL" id="AVL99047.1"/>
    </source>
</evidence>
<protein>
    <submittedName>
        <fullName evidence="3">HNH endonuclease</fullName>
    </submittedName>
</protein>
<name>A0A2S0KBI9_9ACTN</name>
<dbReference type="Pfam" id="PF02720">
    <property type="entry name" value="DUF222"/>
    <property type="match status" value="1"/>
</dbReference>
<gene>
    <name evidence="3" type="ORF">C6V83_00840</name>
</gene>
<dbReference type="GO" id="GO:0004519">
    <property type="term" value="F:endonuclease activity"/>
    <property type="evidence" value="ECO:0007669"/>
    <property type="project" value="UniProtKB-KW"/>
</dbReference>
<keyword evidence="3" id="KW-0540">Nuclease</keyword>
<dbReference type="EMBL" id="CP027433">
    <property type="protein sequence ID" value="AVL99047.1"/>
    <property type="molecule type" value="Genomic_DNA"/>
</dbReference>
<dbReference type="AlphaFoldDB" id="A0A2S0KBI9"/>
<proteinExistence type="predicted"/>
<reference evidence="3 4" key="1">
    <citation type="submission" date="2018-03" db="EMBL/GenBank/DDBJ databases">
        <title>Characteristics and genome of n-alkane degrading marine bacteria Gordonia iterans isolated from crude oil contaminated in Tae-an, South Korea.</title>
        <authorList>
            <person name="Lee S.-S."/>
            <person name="Kim H."/>
        </authorList>
    </citation>
    <scope>NUCLEOTIDE SEQUENCE [LARGE SCALE GENOMIC DNA]</scope>
    <source>
        <strain evidence="3 4">Co17</strain>
    </source>
</reference>